<feature type="region of interest" description="Disordered" evidence="1">
    <location>
        <begin position="1"/>
        <end position="86"/>
    </location>
</feature>
<dbReference type="PANTHER" id="PTHR38489">
    <property type="entry name" value="HISTONE CHAPERONE DOMAIN-CONTAINING PROTEIN"/>
    <property type="match status" value="1"/>
</dbReference>
<evidence type="ECO:0000256" key="1">
    <source>
        <dbReference type="SAM" id="MobiDB-lite"/>
    </source>
</evidence>
<gene>
    <name evidence="2" type="ORF">N7458_006578</name>
</gene>
<evidence type="ECO:0000313" key="3">
    <source>
        <dbReference type="Proteomes" id="UP001213681"/>
    </source>
</evidence>
<feature type="compositionally biased region" description="Acidic residues" evidence="1">
    <location>
        <begin position="35"/>
        <end position="48"/>
    </location>
</feature>
<proteinExistence type="predicted"/>
<dbReference type="RefSeq" id="XP_056765664.1">
    <property type="nucleotide sequence ID" value="XM_056909960.1"/>
</dbReference>
<dbReference type="PANTHER" id="PTHR38489:SF1">
    <property type="entry name" value="HISTONE CHAPERONE DOMAIN-CONTAINING PROTEIN"/>
    <property type="match status" value="1"/>
</dbReference>
<reference evidence="2" key="2">
    <citation type="journal article" date="2023" name="IMA Fungus">
        <title>Comparative genomic study of the Penicillium genus elucidates a diverse pangenome and 15 lateral gene transfer events.</title>
        <authorList>
            <person name="Petersen C."/>
            <person name="Sorensen T."/>
            <person name="Nielsen M.R."/>
            <person name="Sondergaard T.E."/>
            <person name="Sorensen J.L."/>
            <person name="Fitzpatrick D.A."/>
            <person name="Frisvad J.C."/>
            <person name="Nielsen K.L."/>
        </authorList>
    </citation>
    <scope>NUCLEOTIDE SEQUENCE</scope>
    <source>
        <strain evidence="2">IBT 16125</strain>
    </source>
</reference>
<organism evidence="2 3">
    <name type="scientific">Penicillium daleae</name>
    <dbReference type="NCBI Taxonomy" id="63821"/>
    <lineage>
        <taxon>Eukaryota</taxon>
        <taxon>Fungi</taxon>
        <taxon>Dikarya</taxon>
        <taxon>Ascomycota</taxon>
        <taxon>Pezizomycotina</taxon>
        <taxon>Eurotiomycetes</taxon>
        <taxon>Eurotiomycetidae</taxon>
        <taxon>Eurotiales</taxon>
        <taxon>Aspergillaceae</taxon>
        <taxon>Penicillium</taxon>
    </lineage>
</organism>
<feature type="region of interest" description="Disordered" evidence="1">
    <location>
        <begin position="115"/>
        <end position="176"/>
    </location>
</feature>
<evidence type="ECO:0000313" key="2">
    <source>
        <dbReference type="EMBL" id="KAJ5450129.1"/>
    </source>
</evidence>
<dbReference type="GeneID" id="81600203"/>
<keyword evidence="3" id="KW-1185">Reference proteome</keyword>
<comment type="caution">
    <text evidence="2">The sequence shown here is derived from an EMBL/GenBank/DDBJ whole genome shotgun (WGS) entry which is preliminary data.</text>
</comment>
<reference evidence="2" key="1">
    <citation type="submission" date="2022-12" db="EMBL/GenBank/DDBJ databases">
        <authorList>
            <person name="Petersen C."/>
        </authorList>
    </citation>
    <scope>NUCLEOTIDE SEQUENCE</scope>
    <source>
        <strain evidence="2">IBT 16125</strain>
    </source>
</reference>
<dbReference type="Pfam" id="PF15370">
    <property type="entry name" value="NOPCHAP1"/>
    <property type="match status" value="1"/>
</dbReference>
<sequence>MRATASNPTEDHYERGALASDDDPTSSSGSSSSESESEEEYSEEEEDQELHGDHDTTIPALAPAPSMPHIAGRPKPNIHSMEGGSDLLSRLGQDMVLDSVNDDGKDYIEMNLGLGVLEEKRGENDDSSSADEGDDEGPDGDSQMSKDKGDSDLLGQLMGGITSKSTDKPSIEEMAD</sequence>
<feature type="compositionally biased region" description="Acidic residues" evidence="1">
    <location>
        <begin position="125"/>
        <end position="139"/>
    </location>
</feature>
<dbReference type="EMBL" id="JAPVEA010000006">
    <property type="protein sequence ID" value="KAJ5450129.1"/>
    <property type="molecule type" value="Genomic_DNA"/>
</dbReference>
<dbReference type="AlphaFoldDB" id="A0AAD6G268"/>
<feature type="compositionally biased region" description="Basic and acidic residues" evidence="1">
    <location>
        <begin position="165"/>
        <end position="176"/>
    </location>
</feature>
<accession>A0AAD6G268</accession>
<protein>
    <submittedName>
        <fullName evidence="2">Uncharacterized protein</fullName>
    </submittedName>
</protein>
<dbReference type="GO" id="GO:0000492">
    <property type="term" value="P:box C/D snoRNP assembly"/>
    <property type="evidence" value="ECO:0007669"/>
    <property type="project" value="InterPro"/>
</dbReference>
<dbReference type="InterPro" id="IPR027921">
    <property type="entry name" value="NOPCHAP1"/>
</dbReference>
<name>A0AAD6G268_9EURO</name>
<dbReference type="Proteomes" id="UP001213681">
    <property type="component" value="Unassembled WGS sequence"/>
</dbReference>